<accession>A0A4Y1RFK3</accession>
<proteinExistence type="predicted"/>
<dbReference type="EMBL" id="AP019301">
    <property type="protein sequence ID" value="BBH02726.1"/>
    <property type="molecule type" value="Genomic_DNA"/>
</dbReference>
<protein>
    <submittedName>
        <fullName evidence="1">Uncharacterized protein</fullName>
    </submittedName>
</protein>
<gene>
    <name evidence="1" type="ORF">Prudu_013388</name>
</gene>
<dbReference type="AlphaFoldDB" id="A0A4Y1RFK3"/>
<reference evidence="1" key="1">
    <citation type="journal article" date="2019" name="Science">
        <title>Mutation of a bHLH transcription factor allowed almond domestication.</title>
        <authorList>
            <person name="Sanchez-Perez R."/>
            <person name="Pavan S."/>
            <person name="Mazzeo R."/>
            <person name="Moldovan C."/>
            <person name="Aiese Cigliano R."/>
            <person name="Del Cueto J."/>
            <person name="Ricciardi F."/>
            <person name="Lotti C."/>
            <person name="Ricciardi L."/>
            <person name="Dicenta F."/>
            <person name="Lopez-Marques R.L."/>
            <person name="Lindberg Moller B."/>
        </authorList>
    </citation>
    <scope>NUCLEOTIDE SEQUENCE</scope>
</reference>
<name>A0A4Y1RFK3_PRUDU</name>
<sequence length="56" mass="6288">MFLNHCGYPVTETGCRQIKRCLRTSRLPSVYVAFGGESGFSQNTGETLLNFQQESK</sequence>
<organism evidence="1">
    <name type="scientific">Prunus dulcis</name>
    <name type="common">Almond</name>
    <name type="synonym">Amygdalus dulcis</name>
    <dbReference type="NCBI Taxonomy" id="3755"/>
    <lineage>
        <taxon>Eukaryota</taxon>
        <taxon>Viridiplantae</taxon>
        <taxon>Streptophyta</taxon>
        <taxon>Embryophyta</taxon>
        <taxon>Tracheophyta</taxon>
        <taxon>Spermatophyta</taxon>
        <taxon>Magnoliopsida</taxon>
        <taxon>eudicotyledons</taxon>
        <taxon>Gunneridae</taxon>
        <taxon>Pentapetalae</taxon>
        <taxon>rosids</taxon>
        <taxon>fabids</taxon>
        <taxon>Rosales</taxon>
        <taxon>Rosaceae</taxon>
        <taxon>Amygdaloideae</taxon>
        <taxon>Amygdaleae</taxon>
        <taxon>Prunus</taxon>
    </lineage>
</organism>
<evidence type="ECO:0000313" key="1">
    <source>
        <dbReference type="EMBL" id="BBH02726.1"/>
    </source>
</evidence>